<feature type="compositionally biased region" description="Basic and acidic residues" evidence="1">
    <location>
        <begin position="362"/>
        <end position="373"/>
    </location>
</feature>
<dbReference type="Pfam" id="PF04311">
    <property type="entry name" value="DUF459"/>
    <property type="match status" value="1"/>
</dbReference>
<dbReference type="InterPro" id="IPR007407">
    <property type="entry name" value="DUF459"/>
</dbReference>
<dbReference type="InterPro" id="IPR051532">
    <property type="entry name" value="Ester_Hydrolysis_Enzymes"/>
</dbReference>
<dbReference type="AlphaFoldDB" id="A0A9X3UH97"/>
<dbReference type="EMBL" id="JAPJZI010000001">
    <property type="protein sequence ID" value="MDA5397049.1"/>
    <property type="molecule type" value="Genomic_DNA"/>
</dbReference>
<dbReference type="GO" id="GO:0016788">
    <property type="term" value="F:hydrolase activity, acting on ester bonds"/>
    <property type="evidence" value="ECO:0007669"/>
    <property type="project" value="UniProtKB-ARBA"/>
</dbReference>
<feature type="region of interest" description="Disordered" evidence="1">
    <location>
        <begin position="328"/>
        <end position="405"/>
    </location>
</feature>
<reference evidence="2" key="1">
    <citation type="submission" date="2022-11" db="EMBL/GenBank/DDBJ databases">
        <title>Draft genome sequence of Hoeflea poritis E7-10 and Hoeflea prorocentri PM5-8, separated from scleractinian coral Porites lutea and marine dinoflagellate.</title>
        <authorList>
            <person name="Zhang G."/>
            <person name="Wei Q."/>
            <person name="Cai L."/>
        </authorList>
    </citation>
    <scope>NUCLEOTIDE SEQUENCE</scope>
    <source>
        <strain evidence="2">PM5-8</strain>
    </source>
</reference>
<dbReference type="CDD" id="cd01829">
    <property type="entry name" value="SGNH_hydrolase_peri2"/>
    <property type="match status" value="1"/>
</dbReference>
<gene>
    <name evidence="2" type="ORF">OQ273_00560</name>
</gene>
<accession>A0A9X3UH97</accession>
<feature type="compositionally biased region" description="Basic and acidic residues" evidence="1">
    <location>
        <begin position="389"/>
        <end position="405"/>
    </location>
</feature>
<feature type="region of interest" description="Disordered" evidence="1">
    <location>
        <begin position="52"/>
        <end position="85"/>
    </location>
</feature>
<sequence>MVRRLNRLIPHLLVLPLLAVFAMVFTVSLPVVSVEAQTKYERRSVLDRLFGPRRVRPEKTNRQRPRATIKRKKSVTRSAPKRSKKQQVATVKKLENARKILVVGDFMAKSLSEGLRTAFQQAPGVAVVRKTNGSSGLVRDDYYNWNRNLPGILDEFQPSIVIVMVGSNDRQEIRQSRKRIPVRSEQWVTEYTDRVDTMARAVRARNIPLIWVGAPSYKSSSMSADILAFNSIYRSVVEEVNGEYVDIWDGFVDADGKFVYTGSDIIGQQVRLRTSDGIRMTKAGKRKLAFYVEKSIRRLLGDDANEGIAKLTEENLPELLVLHPDTGSAKVRTSPISMVDPGLDGSDKLLGTETPQTSLTRTPRDDLVFDGKTSKAPPGRADHFVLPQQDEKAAAKKKPDLQPQG</sequence>
<organism evidence="2 3">
    <name type="scientific">Hoeflea prorocentri</name>
    <dbReference type="NCBI Taxonomy" id="1922333"/>
    <lineage>
        <taxon>Bacteria</taxon>
        <taxon>Pseudomonadati</taxon>
        <taxon>Pseudomonadota</taxon>
        <taxon>Alphaproteobacteria</taxon>
        <taxon>Hyphomicrobiales</taxon>
        <taxon>Rhizobiaceae</taxon>
        <taxon>Hoeflea</taxon>
    </lineage>
</organism>
<name>A0A9X3UH97_9HYPH</name>
<dbReference type="RefSeq" id="WP_267988527.1">
    <property type="nucleotide sequence ID" value="NZ_JAPJZI010000001.1"/>
</dbReference>
<evidence type="ECO:0000256" key="1">
    <source>
        <dbReference type="SAM" id="MobiDB-lite"/>
    </source>
</evidence>
<dbReference type="Proteomes" id="UP001151234">
    <property type="component" value="Unassembled WGS sequence"/>
</dbReference>
<protein>
    <submittedName>
        <fullName evidence="2">DUF459 domain-containing protein</fullName>
    </submittedName>
</protein>
<evidence type="ECO:0000313" key="2">
    <source>
        <dbReference type="EMBL" id="MDA5397049.1"/>
    </source>
</evidence>
<comment type="caution">
    <text evidence="2">The sequence shown here is derived from an EMBL/GenBank/DDBJ whole genome shotgun (WGS) entry which is preliminary data.</text>
</comment>
<keyword evidence="3" id="KW-1185">Reference proteome</keyword>
<dbReference type="Gene3D" id="3.40.50.1110">
    <property type="entry name" value="SGNH hydrolase"/>
    <property type="match status" value="1"/>
</dbReference>
<evidence type="ECO:0000313" key="3">
    <source>
        <dbReference type="Proteomes" id="UP001151234"/>
    </source>
</evidence>
<dbReference type="InterPro" id="IPR036514">
    <property type="entry name" value="SGNH_hydro_sf"/>
</dbReference>
<feature type="compositionally biased region" description="Basic residues" evidence="1">
    <location>
        <begin position="62"/>
        <end position="85"/>
    </location>
</feature>
<proteinExistence type="predicted"/>
<dbReference type="SUPFAM" id="SSF52266">
    <property type="entry name" value="SGNH hydrolase"/>
    <property type="match status" value="1"/>
</dbReference>
<dbReference type="PANTHER" id="PTHR30383">
    <property type="entry name" value="THIOESTERASE 1/PROTEASE 1/LYSOPHOSPHOLIPASE L1"/>
    <property type="match status" value="1"/>
</dbReference>